<dbReference type="GO" id="GO:0006207">
    <property type="term" value="P:'de novo' pyrimidine nucleobase biosynthetic process"/>
    <property type="evidence" value="ECO:0007669"/>
    <property type="project" value="UniProtKB-UniRule"/>
</dbReference>
<evidence type="ECO:0000256" key="4">
    <source>
        <dbReference type="ARBA" id="ARBA00022643"/>
    </source>
</evidence>
<dbReference type="NCBIfam" id="TIGR01036">
    <property type="entry name" value="pyrD_sub2"/>
    <property type="match status" value="1"/>
</dbReference>
<dbReference type="InterPro" id="IPR005719">
    <property type="entry name" value="Dihydroorotate_DH_2"/>
</dbReference>
<dbReference type="Gene3D" id="3.20.20.70">
    <property type="entry name" value="Aldolase class I"/>
    <property type="match status" value="1"/>
</dbReference>
<dbReference type="GO" id="GO:0106430">
    <property type="term" value="F:dihydroorotate dehydrogenase (quinone) activity"/>
    <property type="evidence" value="ECO:0007669"/>
    <property type="project" value="UniProtKB-EC"/>
</dbReference>
<dbReference type="STRING" id="1802701.A3A33_01335"/>
<comment type="cofactor">
    <cofactor evidence="1">
        <name>FMN</name>
        <dbReference type="ChEBI" id="CHEBI:58210"/>
    </cofactor>
</comment>
<dbReference type="GO" id="GO:0005737">
    <property type="term" value="C:cytoplasm"/>
    <property type="evidence" value="ECO:0007669"/>
    <property type="project" value="InterPro"/>
</dbReference>
<dbReference type="CDD" id="cd04738">
    <property type="entry name" value="DHOD_2_like"/>
    <property type="match status" value="1"/>
</dbReference>
<evidence type="ECO:0000256" key="6">
    <source>
        <dbReference type="ARBA" id="ARBA00023002"/>
    </source>
</evidence>
<dbReference type="AlphaFoldDB" id="A0A1F8GZ74"/>
<dbReference type="InterPro" id="IPR005720">
    <property type="entry name" value="Dihydroorotate_DH_cat"/>
</dbReference>
<proteinExistence type="predicted"/>
<dbReference type="InterPro" id="IPR013785">
    <property type="entry name" value="Aldolase_TIM"/>
</dbReference>
<keyword evidence="3" id="KW-0285">Flavoprotein</keyword>
<dbReference type="Proteomes" id="UP000179047">
    <property type="component" value="Unassembled WGS sequence"/>
</dbReference>
<dbReference type="SUPFAM" id="SSF51395">
    <property type="entry name" value="FMN-linked oxidoreductases"/>
    <property type="match status" value="1"/>
</dbReference>
<evidence type="ECO:0000256" key="8">
    <source>
        <dbReference type="NCBIfam" id="TIGR01036"/>
    </source>
</evidence>
<keyword evidence="5" id="KW-0665">Pyrimidine biosynthesis</keyword>
<feature type="domain" description="Dihydroorotate dehydrogenase catalytic" evidence="9">
    <location>
        <begin position="57"/>
        <end position="356"/>
    </location>
</feature>
<comment type="caution">
    <text evidence="10">The sequence shown here is derived from an EMBL/GenBank/DDBJ whole genome shotgun (WGS) entry which is preliminary data.</text>
</comment>
<name>A0A1F8GZ74_9BACT</name>
<evidence type="ECO:0000256" key="5">
    <source>
        <dbReference type="ARBA" id="ARBA00022975"/>
    </source>
</evidence>
<dbReference type="GO" id="GO:0005886">
    <property type="term" value="C:plasma membrane"/>
    <property type="evidence" value="ECO:0007669"/>
    <property type="project" value="TreeGrafter"/>
</dbReference>
<evidence type="ECO:0000256" key="7">
    <source>
        <dbReference type="ARBA" id="ARBA00023136"/>
    </source>
</evidence>
<dbReference type="EMBL" id="MGKP01000001">
    <property type="protein sequence ID" value="OGN29948.1"/>
    <property type="molecule type" value="Genomic_DNA"/>
</dbReference>
<gene>
    <name evidence="10" type="ORF">A3A33_01335</name>
</gene>
<sequence>MRTLTGVLYRQAIKRILFLFSADRVHELFLHTGRRLGRSRLAKKVVTLLWRYDDSILEQNIVGLAFKNPVGLSAGFDYNADLVDILPSVGFGFNTVGTLTRIAYGGNPPPMLGRLPKSRSLLVNKGFKNNGATKVLEHMSPNDSGAPRGVSIGATNKAYPDFSAMIDDLVAGFRDAERFKNFDYYELNISCPNLLNLANLKEQLGSPSGLRQALDALAKLSLVRPVFIKMPLERSLEELDALVETAKPYAFIKGLIFSNLAKDRTNPMFDAEEVKKAGKGNFSGKPVEDGANKAIRHIYQKYKDRFVLVGVGGVFTAEDAYKKILLGASLVQLITGMVYMGPQQIGTINAGIARLLRRDGFKNVADAVERGERHLTIER</sequence>
<evidence type="ECO:0000259" key="9">
    <source>
        <dbReference type="Pfam" id="PF01180"/>
    </source>
</evidence>
<reference evidence="10 11" key="1">
    <citation type="journal article" date="2016" name="Nat. Commun.">
        <title>Thousands of microbial genomes shed light on interconnected biogeochemical processes in an aquifer system.</title>
        <authorList>
            <person name="Anantharaman K."/>
            <person name="Brown C.T."/>
            <person name="Hug L.A."/>
            <person name="Sharon I."/>
            <person name="Castelle C.J."/>
            <person name="Probst A.J."/>
            <person name="Thomas B.C."/>
            <person name="Singh A."/>
            <person name="Wilkins M.J."/>
            <person name="Karaoz U."/>
            <person name="Brodie E.L."/>
            <person name="Williams K.H."/>
            <person name="Hubbard S.S."/>
            <person name="Banfield J.F."/>
        </authorList>
    </citation>
    <scope>NUCLEOTIDE SEQUENCE [LARGE SCALE GENOMIC DNA]</scope>
</reference>
<keyword evidence="7" id="KW-0472">Membrane</keyword>
<keyword evidence="6" id="KW-0560">Oxidoreductase</keyword>
<dbReference type="InterPro" id="IPR050074">
    <property type="entry name" value="DHO_dehydrogenase"/>
</dbReference>
<dbReference type="PANTHER" id="PTHR48109:SF4">
    <property type="entry name" value="DIHYDROOROTATE DEHYDROGENASE (QUINONE), MITOCHONDRIAL"/>
    <property type="match status" value="1"/>
</dbReference>
<evidence type="ECO:0000313" key="11">
    <source>
        <dbReference type="Proteomes" id="UP000179047"/>
    </source>
</evidence>
<accession>A0A1F8GZ74</accession>
<evidence type="ECO:0000256" key="1">
    <source>
        <dbReference type="ARBA" id="ARBA00001917"/>
    </source>
</evidence>
<dbReference type="PANTHER" id="PTHR48109">
    <property type="entry name" value="DIHYDROOROTATE DEHYDROGENASE (QUINONE), MITOCHONDRIAL-RELATED"/>
    <property type="match status" value="1"/>
</dbReference>
<dbReference type="GO" id="GO:0009220">
    <property type="term" value="P:pyrimidine ribonucleotide biosynthetic process"/>
    <property type="evidence" value="ECO:0007669"/>
    <property type="project" value="UniProtKB-UniRule"/>
</dbReference>
<evidence type="ECO:0000313" key="10">
    <source>
        <dbReference type="EMBL" id="OGN29948.1"/>
    </source>
</evidence>
<organism evidence="10 11">
    <name type="scientific">Candidatus Yanofskybacteria bacterium RIFCSPLOWO2_01_FULL_49_25</name>
    <dbReference type="NCBI Taxonomy" id="1802701"/>
    <lineage>
        <taxon>Bacteria</taxon>
        <taxon>Candidatus Yanofskyibacteriota</taxon>
    </lineage>
</organism>
<protein>
    <recommendedName>
        <fullName evidence="8">Dihydroorotate dehydrogenase (quinone)</fullName>
        <ecNumber evidence="8">1.3.5.2</ecNumber>
    </recommendedName>
</protein>
<keyword evidence="4" id="KW-0288">FMN</keyword>
<evidence type="ECO:0000256" key="2">
    <source>
        <dbReference type="ARBA" id="ARBA00004725"/>
    </source>
</evidence>
<dbReference type="Pfam" id="PF01180">
    <property type="entry name" value="DHO_dh"/>
    <property type="match status" value="1"/>
</dbReference>
<evidence type="ECO:0000256" key="3">
    <source>
        <dbReference type="ARBA" id="ARBA00022630"/>
    </source>
</evidence>
<comment type="pathway">
    <text evidence="2">Pyrimidine metabolism; UMP biosynthesis via de novo pathway.</text>
</comment>
<dbReference type="EC" id="1.3.5.2" evidence="8"/>